<name>A0A0F2LVW4_SPOSC</name>
<accession>A0A0F2LVW4</accession>
<dbReference type="AlphaFoldDB" id="A0A0F2LVW4"/>
<reference evidence="2 3" key="1">
    <citation type="journal article" date="2014" name="BMC Genomics">
        <title>Comparative genomics of the major fungal agents of human and animal Sporotrichosis: Sporothrix schenckii and Sporothrix brasiliensis.</title>
        <authorList>
            <person name="Teixeira M.M."/>
            <person name="de Almeida L.G."/>
            <person name="Kubitschek-Barreira P."/>
            <person name="Alves F.L."/>
            <person name="Kioshima E.S."/>
            <person name="Abadio A.K."/>
            <person name="Fernandes L."/>
            <person name="Derengowski L.S."/>
            <person name="Ferreira K.S."/>
            <person name="Souza R.C."/>
            <person name="Ruiz J.C."/>
            <person name="de Andrade N.C."/>
            <person name="Paes H.C."/>
            <person name="Nicola A.M."/>
            <person name="Albuquerque P."/>
            <person name="Gerber A.L."/>
            <person name="Martins V.P."/>
            <person name="Peconick L.D."/>
            <person name="Neto A.V."/>
            <person name="Chaucanez C.B."/>
            <person name="Silva P.A."/>
            <person name="Cunha O.L."/>
            <person name="de Oliveira F.F."/>
            <person name="dos Santos T.C."/>
            <person name="Barros A.L."/>
            <person name="Soares M.A."/>
            <person name="de Oliveira L.M."/>
            <person name="Marini M.M."/>
            <person name="Villalobos-Duno H."/>
            <person name="Cunha M.M."/>
            <person name="de Hoog S."/>
            <person name="da Silveira J.F."/>
            <person name="Henrissat B."/>
            <person name="Nino-Vega G.A."/>
            <person name="Cisalpino P.S."/>
            <person name="Mora-Montes H.M."/>
            <person name="Almeida S.R."/>
            <person name="Stajich J.E."/>
            <person name="Lopes-Bezerra L.M."/>
            <person name="Vasconcelos A.T."/>
            <person name="Felipe M.S."/>
        </authorList>
    </citation>
    <scope>NUCLEOTIDE SEQUENCE [LARGE SCALE GENOMIC DNA]</scope>
    <source>
        <strain evidence="2 3">1099-18</strain>
    </source>
</reference>
<dbReference type="Proteomes" id="UP000033710">
    <property type="component" value="Unassembled WGS sequence"/>
</dbReference>
<dbReference type="GeneID" id="27667728"/>
<dbReference type="KEGG" id="ssck:SPSK_05711"/>
<feature type="region of interest" description="Disordered" evidence="1">
    <location>
        <begin position="38"/>
        <end position="108"/>
    </location>
</feature>
<feature type="compositionally biased region" description="Basic and acidic residues" evidence="1">
    <location>
        <begin position="41"/>
        <end position="50"/>
    </location>
</feature>
<evidence type="ECO:0000313" key="3">
    <source>
        <dbReference type="Proteomes" id="UP000033710"/>
    </source>
</evidence>
<protein>
    <submittedName>
        <fullName evidence="2">Uncharacterized protein</fullName>
    </submittedName>
</protein>
<gene>
    <name evidence="2" type="ORF">SPSK_05711</name>
</gene>
<comment type="caution">
    <text evidence="2">The sequence shown here is derived from an EMBL/GenBank/DDBJ whole genome shotgun (WGS) entry which is preliminary data.</text>
</comment>
<organism evidence="2 3">
    <name type="scientific">Sporothrix schenckii 1099-18</name>
    <dbReference type="NCBI Taxonomy" id="1397361"/>
    <lineage>
        <taxon>Eukaryota</taxon>
        <taxon>Fungi</taxon>
        <taxon>Dikarya</taxon>
        <taxon>Ascomycota</taxon>
        <taxon>Pezizomycotina</taxon>
        <taxon>Sordariomycetes</taxon>
        <taxon>Sordariomycetidae</taxon>
        <taxon>Ophiostomatales</taxon>
        <taxon>Ophiostomataceae</taxon>
        <taxon>Sporothrix</taxon>
    </lineage>
</organism>
<dbReference type="EMBL" id="AXCR01000012">
    <property type="protein sequence ID" value="KJR80969.1"/>
    <property type="molecule type" value="Genomic_DNA"/>
</dbReference>
<evidence type="ECO:0000313" key="2">
    <source>
        <dbReference type="EMBL" id="KJR80969.1"/>
    </source>
</evidence>
<sequence length="108" mass="11999">MQAGCHEAEALINSRRVFHIVPSLSFFWEVGAVGTRMCGRNGDRNGDRKEQMRKRKLKRARVAQENMDGKSDRKRGKSLGKSLSSPVAQEKRHCGATTAKGLWTTALG</sequence>
<evidence type="ECO:0000256" key="1">
    <source>
        <dbReference type="SAM" id="MobiDB-lite"/>
    </source>
</evidence>
<feature type="compositionally biased region" description="Basic residues" evidence="1">
    <location>
        <begin position="51"/>
        <end position="61"/>
    </location>
</feature>
<dbReference type="VEuPathDB" id="FungiDB:SPSK_05711"/>
<dbReference type="RefSeq" id="XP_016583645.1">
    <property type="nucleotide sequence ID" value="XM_016732451.1"/>
</dbReference>
<proteinExistence type="predicted"/>
<reference evidence="2 3" key="2">
    <citation type="journal article" date="2015" name="Eukaryot. Cell">
        <title>Asexual propagation of a virulent clone complex in a human and feline outbreak of sporotrichosis.</title>
        <authorList>
            <person name="Teixeira Mde M."/>
            <person name="Rodrigues A.M."/>
            <person name="Tsui C.K."/>
            <person name="de Almeida L.G."/>
            <person name="Van Diepeningen A.D."/>
            <person name="van den Ende B.G."/>
            <person name="Fernandes G.F."/>
            <person name="Kano R."/>
            <person name="Hamelin R.C."/>
            <person name="Lopes-Bezerra L.M."/>
            <person name="Vasconcelos A.T."/>
            <person name="de Hoog S."/>
            <person name="de Camargo Z.P."/>
            <person name="Felipe M.S."/>
        </authorList>
    </citation>
    <scope>NUCLEOTIDE SEQUENCE [LARGE SCALE GENOMIC DNA]</scope>
    <source>
        <strain evidence="2 3">1099-18</strain>
    </source>
</reference>